<sequence>MLALAIVVPFLNLNAADTPPGSKEARVGSGAMLVAFRPEGSAELKAQLLNTKWTWIHPGAEITFRENGQAWVNTDKEVKNWFVADAAGRVVAGTFAGSRTFMFTFSADLKTARAILDGDRVWEARRMK</sequence>
<dbReference type="EMBL" id="ABVL01000035">
    <property type="protein sequence ID" value="EDY16323.1"/>
    <property type="molecule type" value="Genomic_DNA"/>
</dbReference>
<dbReference type="AlphaFoldDB" id="B4DB45"/>
<dbReference type="STRING" id="497964.CfE428DRAFT_6136"/>
<evidence type="ECO:0000313" key="1">
    <source>
        <dbReference type="EMBL" id="EDY16323.1"/>
    </source>
</evidence>
<gene>
    <name evidence="1" type="ORF">CfE428DRAFT_6136</name>
</gene>
<dbReference type="Proteomes" id="UP000005824">
    <property type="component" value="Unassembled WGS sequence"/>
</dbReference>
<accession>B4DB45</accession>
<protein>
    <submittedName>
        <fullName evidence="1">Uncharacterized protein</fullName>
    </submittedName>
</protein>
<dbReference type="InParanoid" id="B4DB45"/>
<proteinExistence type="predicted"/>
<organism evidence="1 2">
    <name type="scientific">Chthoniobacter flavus Ellin428</name>
    <dbReference type="NCBI Taxonomy" id="497964"/>
    <lineage>
        <taxon>Bacteria</taxon>
        <taxon>Pseudomonadati</taxon>
        <taxon>Verrucomicrobiota</taxon>
        <taxon>Spartobacteria</taxon>
        <taxon>Chthoniobacterales</taxon>
        <taxon>Chthoniobacteraceae</taxon>
        <taxon>Chthoniobacter</taxon>
    </lineage>
</organism>
<reference evidence="1 2" key="1">
    <citation type="journal article" date="2011" name="J. Bacteriol.">
        <title>Genome sequence of Chthoniobacter flavus Ellin428, an aerobic heterotrophic soil bacterium.</title>
        <authorList>
            <person name="Kant R."/>
            <person name="van Passel M.W."/>
            <person name="Palva A."/>
            <person name="Lucas S."/>
            <person name="Lapidus A."/>
            <person name="Glavina Del Rio T."/>
            <person name="Dalin E."/>
            <person name="Tice H."/>
            <person name="Bruce D."/>
            <person name="Goodwin L."/>
            <person name="Pitluck S."/>
            <person name="Larimer F.W."/>
            <person name="Land M.L."/>
            <person name="Hauser L."/>
            <person name="Sangwan P."/>
            <person name="de Vos W.M."/>
            <person name="Janssen P.H."/>
            <person name="Smidt H."/>
        </authorList>
    </citation>
    <scope>NUCLEOTIDE SEQUENCE [LARGE SCALE GENOMIC DNA]</scope>
    <source>
        <strain evidence="1 2">Ellin428</strain>
    </source>
</reference>
<comment type="caution">
    <text evidence="1">The sequence shown here is derived from an EMBL/GenBank/DDBJ whole genome shotgun (WGS) entry which is preliminary data.</text>
</comment>
<name>B4DB45_9BACT</name>
<evidence type="ECO:0000313" key="2">
    <source>
        <dbReference type="Proteomes" id="UP000005824"/>
    </source>
</evidence>
<keyword evidence="2" id="KW-1185">Reference proteome</keyword>